<dbReference type="OrthoDB" id="4473401at2759"/>
<gene>
    <name evidence="6" type="ORF">Ocin01_05129</name>
</gene>
<keyword evidence="3" id="KW-1015">Disulfide bond</keyword>
<accession>A0A1D2N8G4</accession>
<reference evidence="6 7" key="1">
    <citation type="journal article" date="2016" name="Genome Biol. Evol.">
        <title>Gene Family Evolution Reflects Adaptation to Soil Environmental Stressors in the Genome of the Collembolan Orchesella cincta.</title>
        <authorList>
            <person name="Faddeeva-Vakhrusheva A."/>
            <person name="Derks M.F."/>
            <person name="Anvar S.Y."/>
            <person name="Agamennone V."/>
            <person name="Suring W."/>
            <person name="Smit S."/>
            <person name="van Straalen N.M."/>
            <person name="Roelofs D."/>
        </authorList>
    </citation>
    <scope>NUCLEOTIDE SEQUENCE [LARGE SCALE GENOMIC DNA]</scope>
    <source>
        <tissue evidence="6">Mixed pool</tissue>
    </source>
</reference>
<evidence type="ECO:0000256" key="4">
    <source>
        <dbReference type="SAM" id="SignalP"/>
    </source>
</evidence>
<dbReference type="SUPFAM" id="SSF57362">
    <property type="entry name" value="BPTI-like"/>
    <property type="match status" value="2"/>
</dbReference>
<dbReference type="GO" id="GO:0004867">
    <property type="term" value="F:serine-type endopeptidase inhibitor activity"/>
    <property type="evidence" value="ECO:0007669"/>
    <property type="project" value="UniProtKB-KW"/>
</dbReference>
<dbReference type="Gene3D" id="4.10.410.10">
    <property type="entry name" value="Pancreatic trypsin inhibitor Kunitz domain"/>
    <property type="match status" value="2"/>
</dbReference>
<dbReference type="InterPro" id="IPR036880">
    <property type="entry name" value="Kunitz_BPTI_sf"/>
</dbReference>
<dbReference type="CDD" id="cd22593">
    <property type="entry name" value="Kunitz_conkunitzin"/>
    <property type="match status" value="1"/>
</dbReference>
<dbReference type="PROSITE" id="PS00280">
    <property type="entry name" value="BPTI_KUNITZ_1"/>
    <property type="match status" value="1"/>
</dbReference>
<keyword evidence="2" id="KW-0722">Serine protease inhibitor</keyword>
<dbReference type="PRINTS" id="PR00759">
    <property type="entry name" value="BASICPTASE"/>
</dbReference>
<dbReference type="InterPro" id="IPR002223">
    <property type="entry name" value="Kunitz_BPTI"/>
</dbReference>
<dbReference type="Pfam" id="PF00014">
    <property type="entry name" value="Kunitz_BPTI"/>
    <property type="match status" value="2"/>
</dbReference>
<keyword evidence="1" id="KW-0646">Protease inhibitor</keyword>
<evidence type="ECO:0000256" key="2">
    <source>
        <dbReference type="ARBA" id="ARBA00022900"/>
    </source>
</evidence>
<protein>
    <submittedName>
        <fullName evidence="6">Papilin</fullName>
    </submittedName>
</protein>
<evidence type="ECO:0000259" key="5">
    <source>
        <dbReference type="PROSITE" id="PS50279"/>
    </source>
</evidence>
<keyword evidence="4" id="KW-0732">Signal</keyword>
<dbReference type="AlphaFoldDB" id="A0A1D2N8G4"/>
<dbReference type="OMA" id="STENECF"/>
<evidence type="ECO:0000256" key="1">
    <source>
        <dbReference type="ARBA" id="ARBA00022690"/>
    </source>
</evidence>
<proteinExistence type="predicted"/>
<dbReference type="InterPro" id="IPR050098">
    <property type="entry name" value="TFPI/VKTCI-like"/>
</dbReference>
<evidence type="ECO:0000256" key="3">
    <source>
        <dbReference type="ARBA" id="ARBA00023157"/>
    </source>
</evidence>
<name>A0A1D2N8G4_ORCCI</name>
<evidence type="ECO:0000313" key="6">
    <source>
        <dbReference type="EMBL" id="ODN01542.1"/>
    </source>
</evidence>
<comment type="caution">
    <text evidence="6">The sequence shown here is derived from an EMBL/GenBank/DDBJ whole genome shotgun (WGS) entry which is preliminary data.</text>
</comment>
<feature type="signal peptide" evidence="4">
    <location>
        <begin position="1"/>
        <end position="35"/>
    </location>
</feature>
<evidence type="ECO:0000313" key="7">
    <source>
        <dbReference type="Proteomes" id="UP000094527"/>
    </source>
</evidence>
<organism evidence="6 7">
    <name type="scientific">Orchesella cincta</name>
    <name type="common">Springtail</name>
    <name type="synonym">Podura cincta</name>
    <dbReference type="NCBI Taxonomy" id="48709"/>
    <lineage>
        <taxon>Eukaryota</taxon>
        <taxon>Metazoa</taxon>
        <taxon>Ecdysozoa</taxon>
        <taxon>Arthropoda</taxon>
        <taxon>Hexapoda</taxon>
        <taxon>Collembola</taxon>
        <taxon>Entomobryomorpha</taxon>
        <taxon>Entomobryoidea</taxon>
        <taxon>Orchesellidae</taxon>
        <taxon>Orchesellinae</taxon>
        <taxon>Orchesella</taxon>
    </lineage>
</organism>
<dbReference type="PANTHER" id="PTHR10083:SF374">
    <property type="entry name" value="BPTI_KUNITZ INHIBITOR DOMAIN-CONTAINING PROTEIN"/>
    <property type="match status" value="1"/>
</dbReference>
<dbReference type="GO" id="GO:0005615">
    <property type="term" value="C:extracellular space"/>
    <property type="evidence" value="ECO:0007669"/>
    <property type="project" value="TreeGrafter"/>
</dbReference>
<dbReference type="PROSITE" id="PS50279">
    <property type="entry name" value="BPTI_KUNITZ_2"/>
    <property type="match status" value="2"/>
</dbReference>
<dbReference type="STRING" id="48709.A0A1D2N8G4"/>
<dbReference type="EMBL" id="LJIJ01000147">
    <property type="protein sequence ID" value="ODN01542.1"/>
    <property type="molecule type" value="Genomic_DNA"/>
</dbReference>
<sequence length="206" mass="23160">MATNSKSENIQQSLKPLFLFMVAAILLSKSQRVLSQNESSEPNESTTTDTSVICPDYCNLASDRGGTRGKAPFGMWYYDVSDGDCKRFRWTGRGGNKNRFRKRADCEETCSKCALNDILDEGSTQDPQFSESVKDLICNLPLDEGKCNQSESEPTLARQPQLAWYFDTDKETCAPFVFFGCEGNNNRFINRKECEEVCVQSNDSSD</sequence>
<dbReference type="InterPro" id="IPR020901">
    <property type="entry name" value="Prtase_inh_Kunz-CS"/>
</dbReference>
<dbReference type="Proteomes" id="UP000094527">
    <property type="component" value="Unassembled WGS sequence"/>
</dbReference>
<dbReference type="CDD" id="cd00109">
    <property type="entry name" value="Kunitz-type"/>
    <property type="match status" value="1"/>
</dbReference>
<dbReference type="PANTHER" id="PTHR10083">
    <property type="entry name" value="KUNITZ-TYPE PROTEASE INHIBITOR-RELATED"/>
    <property type="match status" value="1"/>
</dbReference>
<feature type="domain" description="BPTI/Kunitz inhibitor" evidence="5">
    <location>
        <begin position="138"/>
        <end position="198"/>
    </location>
</feature>
<feature type="chain" id="PRO_5008905213" evidence="4">
    <location>
        <begin position="36"/>
        <end position="206"/>
    </location>
</feature>
<feature type="domain" description="BPTI/Kunitz inhibitor" evidence="5">
    <location>
        <begin position="58"/>
        <end position="110"/>
    </location>
</feature>
<keyword evidence="7" id="KW-1185">Reference proteome</keyword>
<dbReference type="SMART" id="SM00131">
    <property type="entry name" value="KU"/>
    <property type="match status" value="2"/>
</dbReference>